<evidence type="ECO:0000256" key="3">
    <source>
        <dbReference type="SAM" id="Phobius"/>
    </source>
</evidence>
<keyword evidence="6" id="KW-1185">Reference proteome</keyword>
<evidence type="ECO:0000259" key="4">
    <source>
        <dbReference type="Pfam" id="PF10708"/>
    </source>
</evidence>
<dbReference type="Proteomes" id="UP001262835">
    <property type="component" value="Unassembled WGS sequence"/>
</dbReference>
<evidence type="ECO:0000313" key="5">
    <source>
        <dbReference type="EMBL" id="MDT3330646.1"/>
    </source>
</evidence>
<gene>
    <name evidence="5" type="ORF">Q9S78_08175</name>
</gene>
<dbReference type="Gene3D" id="2.60.40.1240">
    <property type="match status" value="1"/>
</dbReference>
<dbReference type="EMBL" id="JAUZVT010000002">
    <property type="protein sequence ID" value="MDT3330646.1"/>
    <property type="molecule type" value="Genomic_DNA"/>
</dbReference>
<feature type="transmembrane region" description="Helical" evidence="3">
    <location>
        <begin position="131"/>
        <end position="154"/>
    </location>
</feature>
<evidence type="ECO:0000313" key="6">
    <source>
        <dbReference type="Proteomes" id="UP001262835"/>
    </source>
</evidence>
<protein>
    <submittedName>
        <fullName evidence="5">DUF2510 domain-containing protein</fullName>
    </submittedName>
</protein>
<evidence type="ECO:0000256" key="1">
    <source>
        <dbReference type="ARBA" id="ARBA00022729"/>
    </source>
</evidence>
<feature type="region of interest" description="Disordered" evidence="2">
    <location>
        <begin position="163"/>
        <end position="190"/>
    </location>
</feature>
<dbReference type="RefSeq" id="WP_311869968.1">
    <property type="nucleotide sequence ID" value="NZ_JAUZVT010000002.1"/>
</dbReference>
<reference evidence="5 6" key="1">
    <citation type="submission" date="2023-08" db="EMBL/GenBank/DDBJ databases">
        <title>Microbacterium aquilitoris sp. nov. and Microbacterium gwkjibeachense sp. nov., isolated from beach.</title>
        <authorList>
            <person name="Lee S.D."/>
            <person name="Yang H."/>
            <person name="Kim I."/>
        </authorList>
    </citation>
    <scope>NUCLEOTIDE SEQUENCE [LARGE SCALE GENOMIC DNA]</scope>
    <source>
        <strain evidence="5 6">KSW-18</strain>
    </source>
</reference>
<dbReference type="Pfam" id="PF10708">
    <property type="entry name" value="DUF2510"/>
    <property type="match status" value="1"/>
</dbReference>
<evidence type="ECO:0000256" key="2">
    <source>
        <dbReference type="SAM" id="MobiDB-lite"/>
    </source>
</evidence>
<proteinExistence type="predicted"/>
<organism evidence="5 6">
    <name type="scientific">Microbacterium aquilitoris</name>
    <dbReference type="NCBI Taxonomy" id="3067307"/>
    <lineage>
        <taxon>Bacteria</taxon>
        <taxon>Bacillati</taxon>
        <taxon>Actinomycetota</taxon>
        <taxon>Actinomycetes</taxon>
        <taxon>Micrococcales</taxon>
        <taxon>Microbacteriaceae</taxon>
        <taxon>Microbacterium</taxon>
    </lineage>
</organism>
<sequence>MSETTPAGWYPAPHAGNELRYWDGSAWHAAPAYLPASPAPGAPVPPPAVPPYANSAPVTPPVYSGYPGYSTAPYAPPKQQGLAIAALSIGIAAMIFAWIPFFGLLVAITGSVFGIMALVRRQPKGLSVTGTVLSGLALVWSALVTFSIAALIWFPATSSSEDDYGTADPLPEASPSAPGIQPYAPESGPGSVGDPLPLPYVSASSIGEEYSADIRIVNDDATNEVLSWNSYNGAAIDGQRYVLVEMTVTGLDPYGVSATFPTYDLALATPDGAVYPNAFVVGDDDTTLLRDAGMIDEGEKVTGLVAYLVPEDATDLLLTDYANYYAF</sequence>
<feature type="domain" description="DUF2510" evidence="4">
    <location>
        <begin position="7"/>
        <end position="38"/>
    </location>
</feature>
<keyword evidence="3" id="KW-1133">Transmembrane helix</keyword>
<keyword evidence="3" id="KW-0472">Membrane</keyword>
<keyword evidence="3" id="KW-0812">Transmembrane</keyword>
<keyword evidence="1" id="KW-0732">Signal</keyword>
<name>A0ABU3GLB0_9MICO</name>
<comment type="caution">
    <text evidence="5">The sequence shown here is derived from an EMBL/GenBank/DDBJ whole genome shotgun (WGS) entry which is preliminary data.</text>
</comment>
<feature type="transmembrane region" description="Helical" evidence="3">
    <location>
        <begin position="86"/>
        <end position="119"/>
    </location>
</feature>
<dbReference type="InterPro" id="IPR029050">
    <property type="entry name" value="Immunoprotect_excell_Ig-like"/>
</dbReference>
<dbReference type="InterPro" id="IPR018929">
    <property type="entry name" value="DUF2510"/>
</dbReference>
<accession>A0ABU3GLB0</accession>